<dbReference type="RefSeq" id="WP_228352598.1">
    <property type="nucleotide sequence ID" value="NZ_JACEGA010000001.1"/>
</dbReference>
<dbReference type="InterPro" id="IPR019832">
    <property type="entry name" value="Mn/Fe_SOD_C"/>
</dbReference>
<dbReference type="InterPro" id="IPR050265">
    <property type="entry name" value="Fe/Mn_Superoxide_Dismutase"/>
</dbReference>
<evidence type="ECO:0000313" key="7">
    <source>
        <dbReference type="EMBL" id="MBB2182910.1"/>
    </source>
</evidence>
<evidence type="ECO:0000256" key="4">
    <source>
        <dbReference type="ARBA" id="ARBA00023002"/>
    </source>
</evidence>
<keyword evidence="8" id="KW-1185">Reference proteome</keyword>
<dbReference type="SUPFAM" id="SSF54719">
    <property type="entry name" value="Fe,Mn superoxide dismutase (SOD), C-terminal domain"/>
    <property type="match status" value="1"/>
</dbReference>
<dbReference type="Gene3D" id="3.55.40.20">
    <property type="entry name" value="Iron/manganese superoxide dismutase, C-terminal domain"/>
    <property type="match status" value="1"/>
</dbReference>
<feature type="binding site" evidence="5">
    <location>
        <position position="157"/>
    </location>
    <ligand>
        <name>Mn(2+)</name>
        <dbReference type="ChEBI" id="CHEBI:29035"/>
    </ligand>
</feature>
<comment type="caution">
    <text evidence="7">The sequence shown here is derived from an EMBL/GenBank/DDBJ whole genome shotgun (WGS) entry which is preliminary data.</text>
</comment>
<feature type="binding site" evidence="5">
    <location>
        <position position="24"/>
    </location>
    <ligand>
        <name>Mn(2+)</name>
        <dbReference type="ChEBI" id="CHEBI:29035"/>
    </ligand>
</feature>
<protein>
    <recommendedName>
        <fullName evidence="2">superoxide dismutase</fullName>
        <ecNumber evidence="2">1.15.1.1</ecNumber>
    </recommendedName>
</protein>
<dbReference type="InterPro" id="IPR001189">
    <property type="entry name" value="Mn/Fe_SOD"/>
</dbReference>
<evidence type="ECO:0000256" key="3">
    <source>
        <dbReference type="ARBA" id="ARBA00022723"/>
    </source>
</evidence>
<comment type="similarity">
    <text evidence="1">Belongs to the iron/manganese superoxide dismutase family.</text>
</comment>
<evidence type="ECO:0000256" key="5">
    <source>
        <dbReference type="PIRSR" id="PIRSR000349-1"/>
    </source>
</evidence>
<dbReference type="SUPFAM" id="SSF46609">
    <property type="entry name" value="Fe,Mn superoxide dismutase (SOD), N-terminal domain"/>
    <property type="match status" value="1"/>
</dbReference>
<name>A0A839JZS9_9FIRM</name>
<dbReference type="AlphaFoldDB" id="A0A839JZS9"/>
<dbReference type="PIRSF" id="PIRSF000349">
    <property type="entry name" value="SODismutase"/>
    <property type="match status" value="1"/>
</dbReference>
<keyword evidence="4" id="KW-0560">Oxidoreductase</keyword>
<evidence type="ECO:0000256" key="1">
    <source>
        <dbReference type="ARBA" id="ARBA00008714"/>
    </source>
</evidence>
<dbReference type="InterPro" id="IPR036324">
    <property type="entry name" value="Mn/Fe_SOD_N_sf"/>
</dbReference>
<keyword evidence="3 5" id="KW-0479">Metal-binding</keyword>
<dbReference type="InterPro" id="IPR036314">
    <property type="entry name" value="SOD_C_sf"/>
</dbReference>
<dbReference type="Proteomes" id="UP000574276">
    <property type="component" value="Unassembled WGS sequence"/>
</dbReference>
<dbReference type="PANTHER" id="PTHR11404:SF6">
    <property type="entry name" value="SUPEROXIDE DISMUTASE [MN], MITOCHONDRIAL"/>
    <property type="match status" value="1"/>
</dbReference>
<evidence type="ECO:0000256" key="2">
    <source>
        <dbReference type="ARBA" id="ARBA00012682"/>
    </source>
</evidence>
<organism evidence="7 8">
    <name type="scientific">Variimorphobacter saccharofermentans</name>
    <dbReference type="NCBI Taxonomy" id="2755051"/>
    <lineage>
        <taxon>Bacteria</taxon>
        <taxon>Bacillati</taxon>
        <taxon>Bacillota</taxon>
        <taxon>Clostridia</taxon>
        <taxon>Lachnospirales</taxon>
        <taxon>Lachnospiraceae</taxon>
        <taxon>Variimorphobacter</taxon>
    </lineage>
</organism>
<feature type="binding site" evidence="5">
    <location>
        <position position="161"/>
    </location>
    <ligand>
        <name>Mn(2+)</name>
        <dbReference type="ChEBI" id="CHEBI:29035"/>
    </ligand>
</feature>
<reference evidence="7 8" key="1">
    <citation type="submission" date="2020-07" db="EMBL/GenBank/DDBJ databases">
        <title>Characterization and genome sequencing of isolate MD1, a novel member within the family Lachnospiraceae.</title>
        <authorList>
            <person name="Rettenmaier R."/>
            <person name="Di Bello L."/>
            <person name="Zinser C."/>
            <person name="Scheitz K."/>
            <person name="Liebl W."/>
            <person name="Zverlov V."/>
        </authorList>
    </citation>
    <scope>NUCLEOTIDE SEQUENCE [LARGE SCALE GENOMIC DNA]</scope>
    <source>
        <strain evidence="7 8">MD1</strain>
    </source>
</reference>
<dbReference type="GO" id="GO:0004784">
    <property type="term" value="F:superoxide dismutase activity"/>
    <property type="evidence" value="ECO:0007669"/>
    <property type="project" value="UniProtKB-EC"/>
</dbReference>
<proteinExistence type="inferred from homology"/>
<sequence length="193" mass="22518">MIEKVQFIHTDDITVVNQEQFEAHMRLYEGYVTNINKIDEELIRGNAQRDQANTTFSYYRELKRGETFALNGVILHELYFENIGGTETEPDQTSRAKLERDFGSFDQWKEDFIATAKASRGWAVLSFDQRSGRLRNISLDAHDLGNIAYSAPILVLDMYEHAYFLQYADKKVDYINNFMNNINWTVVSGRMMF</sequence>
<feature type="domain" description="Manganese/iron superoxide dismutase C-terminal" evidence="6">
    <location>
        <begin position="93"/>
        <end position="188"/>
    </location>
</feature>
<dbReference type="EC" id="1.15.1.1" evidence="2"/>
<dbReference type="PANTHER" id="PTHR11404">
    <property type="entry name" value="SUPEROXIDE DISMUTASE 2"/>
    <property type="match status" value="1"/>
</dbReference>
<dbReference type="GO" id="GO:0046872">
    <property type="term" value="F:metal ion binding"/>
    <property type="evidence" value="ECO:0007669"/>
    <property type="project" value="UniProtKB-KW"/>
</dbReference>
<accession>A0A839JZS9</accession>
<evidence type="ECO:0000313" key="8">
    <source>
        <dbReference type="Proteomes" id="UP000574276"/>
    </source>
</evidence>
<feature type="binding site" evidence="5">
    <location>
        <position position="76"/>
    </location>
    <ligand>
        <name>Mn(2+)</name>
        <dbReference type="ChEBI" id="CHEBI:29035"/>
    </ligand>
</feature>
<dbReference type="EMBL" id="JACEGA010000001">
    <property type="protein sequence ID" value="MBB2182910.1"/>
    <property type="molecule type" value="Genomic_DNA"/>
</dbReference>
<evidence type="ECO:0000259" key="6">
    <source>
        <dbReference type="Pfam" id="PF02777"/>
    </source>
</evidence>
<dbReference type="Pfam" id="PF02777">
    <property type="entry name" value="Sod_Fe_C"/>
    <property type="match status" value="1"/>
</dbReference>
<gene>
    <name evidence="7" type="ORF">H0486_08475</name>
</gene>